<dbReference type="EMBL" id="JADDUC010000232">
    <property type="protein sequence ID" value="KAG0115324.1"/>
    <property type="molecule type" value="Genomic_DNA"/>
</dbReference>
<evidence type="ECO:0000313" key="8">
    <source>
        <dbReference type="EMBL" id="KAG0115324.1"/>
    </source>
</evidence>
<dbReference type="PRINTS" id="PR00450">
    <property type="entry name" value="RECOVERIN"/>
</dbReference>
<dbReference type="AlphaFoldDB" id="A0A835TSQ9"/>
<dbReference type="InterPro" id="IPR002048">
    <property type="entry name" value="EF_hand_dom"/>
</dbReference>
<reference evidence="9" key="3">
    <citation type="submission" date="2022-01" db="EMBL/GenBank/DDBJ databases">
        <authorList>
            <person name="Rubenstein D.R."/>
        </authorList>
    </citation>
    <scope>NUCLEOTIDE SEQUENCE</scope>
    <source>
        <strain evidence="9">SS15</strain>
        <tissue evidence="9">Liver</tissue>
    </source>
</reference>
<dbReference type="Gene3D" id="1.10.238.10">
    <property type="entry name" value="EF-hand"/>
    <property type="match status" value="3"/>
</dbReference>
<dbReference type="PROSITE" id="PS50222">
    <property type="entry name" value="EF_HAND_2"/>
    <property type="match status" value="3"/>
</dbReference>
<dbReference type="PANTHER" id="PTHR23055">
    <property type="entry name" value="CALCIUM BINDING PROTEINS"/>
    <property type="match status" value="1"/>
</dbReference>
<dbReference type="InterPro" id="IPR028846">
    <property type="entry name" value="Recoverin"/>
</dbReference>
<keyword evidence="4" id="KW-0106">Calcium</keyword>
<protein>
    <submittedName>
        <fullName evidence="8">Guanylyl cyclase-activating protein 3</fullName>
    </submittedName>
</protein>
<feature type="compositionally biased region" description="Low complexity" evidence="6">
    <location>
        <begin position="359"/>
        <end position="377"/>
    </location>
</feature>
<evidence type="ECO:0000313" key="9">
    <source>
        <dbReference type="EMBL" id="KAI1242331.1"/>
    </source>
</evidence>
<feature type="domain" description="EF-hand" evidence="7">
    <location>
        <begin position="563"/>
        <end position="598"/>
    </location>
</feature>
<feature type="region of interest" description="Disordered" evidence="6">
    <location>
        <begin position="128"/>
        <end position="148"/>
    </location>
</feature>
<dbReference type="PANTHER" id="PTHR23055:SF80">
    <property type="entry name" value="GUANYLYL CYCLASE-ACTIVATING PROTEIN 3"/>
    <property type="match status" value="1"/>
</dbReference>
<evidence type="ECO:0000313" key="10">
    <source>
        <dbReference type="Proteomes" id="UP000618051"/>
    </source>
</evidence>
<feature type="region of interest" description="Disordered" evidence="6">
    <location>
        <begin position="350"/>
        <end position="378"/>
    </location>
</feature>
<accession>A0A835TSQ9</accession>
<dbReference type="SMART" id="SM00054">
    <property type="entry name" value="EFh"/>
    <property type="match status" value="3"/>
</dbReference>
<dbReference type="OrthoDB" id="191686at2759"/>
<dbReference type="Pfam" id="PF13499">
    <property type="entry name" value="EF-hand_7"/>
    <property type="match status" value="1"/>
</dbReference>
<evidence type="ECO:0000259" key="7">
    <source>
        <dbReference type="PROSITE" id="PS50222"/>
    </source>
</evidence>
<evidence type="ECO:0000256" key="3">
    <source>
        <dbReference type="ARBA" id="ARBA00022737"/>
    </source>
</evidence>
<dbReference type="CDD" id="cd00051">
    <property type="entry name" value="EFh"/>
    <property type="match status" value="2"/>
</dbReference>
<dbReference type="FunFam" id="1.10.238.10:FF:000052">
    <property type="entry name" value="Guanylate cyclase activator 1A"/>
    <property type="match status" value="1"/>
</dbReference>
<feature type="domain" description="EF-hand" evidence="7">
    <location>
        <begin position="599"/>
        <end position="634"/>
    </location>
</feature>
<evidence type="ECO:0000256" key="5">
    <source>
        <dbReference type="ARBA" id="ARBA00023288"/>
    </source>
</evidence>
<keyword evidence="5" id="KW-0449">Lipoprotein</keyword>
<evidence type="ECO:0000256" key="2">
    <source>
        <dbReference type="ARBA" id="ARBA00022723"/>
    </source>
</evidence>
<dbReference type="InterPro" id="IPR011992">
    <property type="entry name" value="EF-hand-dom_pair"/>
</dbReference>
<dbReference type="GO" id="GO:0001750">
    <property type="term" value="C:photoreceptor outer segment"/>
    <property type="evidence" value="ECO:0007669"/>
    <property type="project" value="UniProtKB-ARBA"/>
</dbReference>
<keyword evidence="10" id="KW-1185">Reference proteome</keyword>
<organism evidence="8">
    <name type="scientific">Lamprotornis superbus</name>
    <dbReference type="NCBI Taxonomy" id="245042"/>
    <lineage>
        <taxon>Eukaryota</taxon>
        <taxon>Metazoa</taxon>
        <taxon>Chordata</taxon>
        <taxon>Craniata</taxon>
        <taxon>Vertebrata</taxon>
        <taxon>Euteleostomi</taxon>
        <taxon>Archelosauria</taxon>
        <taxon>Archosauria</taxon>
        <taxon>Dinosauria</taxon>
        <taxon>Saurischia</taxon>
        <taxon>Theropoda</taxon>
        <taxon>Coelurosauria</taxon>
        <taxon>Aves</taxon>
        <taxon>Neognathae</taxon>
        <taxon>Neoaves</taxon>
        <taxon>Telluraves</taxon>
        <taxon>Australaves</taxon>
        <taxon>Passeriformes</taxon>
        <taxon>Sturnidae</taxon>
        <taxon>Lamprotornis</taxon>
    </lineage>
</organism>
<proteinExistence type="predicted"/>
<comment type="caution">
    <text evidence="8">The sequence shown here is derived from an EMBL/GenBank/DDBJ whole genome shotgun (WGS) entry which is preliminary data.</text>
</comment>
<evidence type="ECO:0000256" key="6">
    <source>
        <dbReference type="SAM" id="MobiDB-lite"/>
    </source>
</evidence>
<keyword evidence="2" id="KW-0479">Metal-binding</keyword>
<evidence type="ECO:0000256" key="1">
    <source>
        <dbReference type="ARBA" id="ARBA00022707"/>
    </source>
</evidence>
<dbReference type="InterPro" id="IPR018247">
    <property type="entry name" value="EF_Hand_1_Ca_BS"/>
</dbReference>
<keyword evidence="3" id="KW-0677">Repeat</keyword>
<dbReference type="EMBL" id="JADDUC020000002">
    <property type="protein sequence ID" value="KAI1242331.1"/>
    <property type="molecule type" value="Genomic_DNA"/>
</dbReference>
<dbReference type="SUPFAM" id="SSF47473">
    <property type="entry name" value="EF-hand"/>
    <property type="match status" value="2"/>
</dbReference>
<dbReference type="Pfam" id="PF13202">
    <property type="entry name" value="EF-hand_5"/>
    <property type="match status" value="1"/>
</dbReference>
<name>A0A835TSQ9_9PASS</name>
<dbReference type="GO" id="GO:0005509">
    <property type="term" value="F:calcium ion binding"/>
    <property type="evidence" value="ECO:0007669"/>
    <property type="project" value="InterPro"/>
</dbReference>
<dbReference type="PROSITE" id="PS00018">
    <property type="entry name" value="EF_HAND_1"/>
    <property type="match status" value="3"/>
</dbReference>
<sequence length="789" mass="89650">MKAEQKQVIDRVIGAEMDQKQMFILDILKPFREALKPQETLDFFQDQLGLAWPFDVAVDIPWRLQWKRMCVWEQKASRGSTGATGDPGLGNFNISCFLAKISNWTRGTYDCKGRVRAEEVFQPVRWRGEREQQRTRQRRARSSTTASSTLESSIQISLISSMVLHSARNGGKCGKEENEPIVPEIASQDQMSPCMSLCTFLFAIKVSQELSFVNRLSVKVIDHMLRTLENPRRAPGAGGSAGRQRKMPTLANVKFYKQIILSDWTLKPDMYSAVSQHLLNFSKAKVAQGHQLKPQQERRVFKNEVAIPLVGQTCPQLLGHSKDAEVPKENQSIGTGVPALPALCVRHSEPADVTGQGPDSVLMGSSTSSSHSQTEPASLERAFSTDYVVLMVKDFYSGIPPHLEEPSSSLALLATVSGHQARLQNSGALAQRRIHLMQLRSTRGQWDCALLSRAELLELPGMFDAMGAAGSADDINAMEIHHWYTKFMKECPSGQLCLHEFKHVLDLHGLTPEANSYVEQVFHTFDMNKMHHYYSKFMRECPSGLLSLHEFKNLLDLQELDPQGDLYIKRVFDIFDLNQDGFIDFLEFIAAINLVIRGKIDQKLKWYFKLYDADGNGCIDKKELLSIFRAIQAINGYTNMSAEEFTNMIFQKIDVNNDGELTLEEFINGVEKDEDLMELITKSFDLSNVLKVIQNGRRNRLSRCSFKLTFYKSVGVKFCCLCKTKLEVQRIVKPKSFCKHSQRFVSFDLYVLLCKKMFYWALCCGCMRQKESRLKAQPYFVNNKTNFMS</sequence>
<dbReference type="GO" id="GO:0008048">
    <property type="term" value="F:calcium sensitive guanylate cyclase activator activity"/>
    <property type="evidence" value="ECO:0007669"/>
    <property type="project" value="TreeGrafter"/>
</dbReference>
<keyword evidence="1" id="KW-0519">Myristate</keyword>
<gene>
    <name evidence="9" type="ORF">IHE44_0005865</name>
    <name evidence="8" type="ORF">IHE44_006433</name>
</gene>
<reference evidence="9 10" key="2">
    <citation type="journal article" date="2021" name="J. Hered.">
        <title>Feather Gene Expression Elucidates the Developmental Basis of Plumage Iridescence in African Starlings.</title>
        <authorList>
            <person name="Rubenstein D.R."/>
            <person name="Corvelo A."/>
            <person name="MacManes M.D."/>
            <person name="Maia R."/>
            <person name="Narzisi G."/>
            <person name="Rousaki A."/>
            <person name="Vandenabeele P."/>
            <person name="Shawkey M.D."/>
            <person name="Solomon J."/>
        </authorList>
    </citation>
    <scope>NUCLEOTIDE SEQUENCE [LARGE SCALE GENOMIC DNA]</scope>
    <source>
        <strain evidence="9">SS15</strain>
    </source>
</reference>
<dbReference type="Proteomes" id="UP000618051">
    <property type="component" value="Unassembled WGS sequence"/>
</dbReference>
<reference evidence="8" key="1">
    <citation type="submission" date="2020-10" db="EMBL/GenBank/DDBJ databases">
        <title>Feather gene expression reveals the developmental basis of iridescence in African starlings.</title>
        <authorList>
            <person name="Rubenstein D.R."/>
        </authorList>
    </citation>
    <scope>NUCLEOTIDE SEQUENCE</scope>
    <source>
        <strain evidence="8">SS15</strain>
        <tissue evidence="8">Liver</tissue>
    </source>
</reference>
<feature type="domain" description="EF-hand" evidence="7">
    <location>
        <begin position="641"/>
        <end position="676"/>
    </location>
</feature>
<evidence type="ECO:0000256" key="4">
    <source>
        <dbReference type="ARBA" id="ARBA00022837"/>
    </source>
</evidence>